<evidence type="ECO:0000313" key="1">
    <source>
        <dbReference type="EMBL" id="EPH41336.1"/>
    </source>
</evidence>
<gene>
    <name evidence="1" type="ORF">STRAU_5572</name>
</gene>
<sequence>MPYTYAVTSHSPAKPEAVFTVLLRAATWPSWSPIDSAEIEGGGDPDLPQEVGDVRVFRTGRATARENIVELLADRRFGYENAGGPFRSYRGTVELAETPQGGTDITWSATFEPKLPLSGPFWRWYLTRFMQRMADGLAAYADTAPTPGVA</sequence>
<dbReference type="SUPFAM" id="SSF55961">
    <property type="entry name" value="Bet v1-like"/>
    <property type="match status" value="1"/>
</dbReference>
<dbReference type="InterPro" id="IPR023393">
    <property type="entry name" value="START-like_dom_sf"/>
</dbReference>
<organism evidence="1 2">
    <name type="scientific">Streptomyces aurantiacus JA 4570</name>
    <dbReference type="NCBI Taxonomy" id="1286094"/>
    <lineage>
        <taxon>Bacteria</taxon>
        <taxon>Bacillati</taxon>
        <taxon>Actinomycetota</taxon>
        <taxon>Actinomycetes</taxon>
        <taxon>Kitasatosporales</taxon>
        <taxon>Streptomycetaceae</taxon>
        <taxon>Streptomyces</taxon>
        <taxon>Streptomyces aurantiacus group</taxon>
    </lineage>
</organism>
<name>S3ZCB3_9ACTN</name>
<dbReference type="Proteomes" id="UP000014629">
    <property type="component" value="Unassembled WGS sequence"/>
</dbReference>
<dbReference type="AlphaFoldDB" id="S3ZCB3"/>
<dbReference type="EMBL" id="AOPZ01000316">
    <property type="protein sequence ID" value="EPH41336.1"/>
    <property type="molecule type" value="Genomic_DNA"/>
</dbReference>
<accession>S3ZCB3</accession>
<dbReference type="Gene3D" id="3.30.530.20">
    <property type="match status" value="1"/>
</dbReference>
<reference evidence="1 2" key="1">
    <citation type="submission" date="2013-02" db="EMBL/GenBank/DDBJ databases">
        <title>Draft Genome Sequence of Streptomyces aurantiacus, Which Produces Setomimycin.</title>
        <authorList>
            <person name="Gruening B.A."/>
            <person name="Praeg A."/>
            <person name="Erxleben A."/>
            <person name="Guenther S."/>
            <person name="Mueller M."/>
        </authorList>
    </citation>
    <scope>NUCLEOTIDE SEQUENCE [LARGE SCALE GENOMIC DNA]</scope>
    <source>
        <strain evidence="1 2">JA 4570</strain>
    </source>
</reference>
<dbReference type="CDD" id="cd07821">
    <property type="entry name" value="PYR_PYL_RCAR_like"/>
    <property type="match status" value="1"/>
</dbReference>
<dbReference type="RefSeq" id="WP_016643693.1">
    <property type="nucleotide sequence ID" value="NZ_AOPZ01000316.1"/>
</dbReference>
<protein>
    <submittedName>
        <fullName evidence="1">Uncharacterized protein</fullName>
    </submittedName>
</protein>
<dbReference type="InterPro" id="IPR019587">
    <property type="entry name" value="Polyketide_cyclase/dehydratase"/>
</dbReference>
<dbReference type="PATRIC" id="fig|1286094.4.peg.5500"/>
<dbReference type="OrthoDB" id="5185789at2"/>
<comment type="caution">
    <text evidence="1">The sequence shown here is derived from an EMBL/GenBank/DDBJ whole genome shotgun (WGS) entry which is preliminary data.</text>
</comment>
<dbReference type="Pfam" id="PF10604">
    <property type="entry name" value="Polyketide_cyc2"/>
    <property type="match status" value="1"/>
</dbReference>
<keyword evidence="2" id="KW-1185">Reference proteome</keyword>
<evidence type="ECO:0000313" key="2">
    <source>
        <dbReference type="Proteomes" id="UP000014629"/>
    </source>
</evidence>
<proteinExistence type="predicted"/>